<accession>A0A1F7G974</accession>
<dbReference type="Proteomes" id="UP000178372">
    <property type="component" value="Unassembled WGS sequence"/>
</dbReference>
<protein>
    <submittedName>
        <fullName evidence="1">Uncharacterized protein</fullName>
    </submittedName>
</protein>
<sequence length="164" mass="18530">MPKSEIGKTRGEIVQQVKAQGEAIRDFGSYVPISNAVEKLKNWAKQGATILYLSSLTENKKARGDEIVGKEGLKMDQEVLGKYDFPKGEIYHRQKGETYTQIAERIIPDILIEDDCESIGGEKEMTITFIKPEVRQKIKSVVIKEFGGIDYLPDDFQELVKYGN</sequence>
<gene>
    <name evidence="1" type="ORF">A2690_05055</name>
</gene>
<proteinExistence type="predicted"/>
<dbReference type="AlphaFoldDB" id="A0A1F7G974"/>
<evidence type="ECO:0000313" key="2">
    <source>
        <dbReference type="Proteomes" id="UP000178372"/>
    </source>
</evidence>
<evidence type="ECO:0000313" key="1">
    <source>
        <dbReference type="EMBL" id="OGK15396.1"/>
    </source>
</evidence>
<organism evidence="1 2">
    <name type="scientific">Candidatus Roizmanbacteria bacterium RIFCSPHIGHO2_01_FULL_39_12b</name>
    <dbReference type="NCBI Taxonomy" id="1802030"/>
    <lineage>
        <taxon>Bacteria</taxon>
        <taxon>Candidatus Roizmaniibacteriota</taxon>
    </lineage>
</organism>
<name>A0A1F7G974_9BACT</name>
<dbReference type="EMBL" id="MFZF01000031">
    <property type="protein sequence ID" value="OGK15396.1"/>
    <property type="molecule type" value="Genomic_DNA"/>
</dbReference>
<comment type="caution">
    <text evidence="1">The sequence shown here is derived from an EMBL/GenBank/DDBJ whole genome shotgun (WGS) entry which is preliminary data.</text>
</comment>
<reference evidence="1 2" key="1">
    <citation type="journal article" date="2016" name="Nat. Commun.">
        <title>Thousands of microbial genomes shed light on interconnected biogeochemical processes in an aquifer system.</title>
        <authorList>
            <person name="Anantharaman K."/>
            <person name="Brown C.T."/>
            <person name="Hug L.A."/>
            <person name="Sharon I."/>
            <person name="Castelle C.J."/>
            <person name="Probst A.J."/>
            <person name="Thomas B.C."/>
            <person name="Singh A."/>
            <person name="Wilkins M.J."/>
            <person name="Karaoz U."/>
            <person name="Brodie E.L."/>
            <person name="Williams K.H."/>
            <person name="Hubbard S.S."/>
            <person name="Banfield J.F."/>
        </authorList>
    </citation>
    <scope>NUCLEOTIDE SEQUENCE [LARGE SCALE GENOMIC DNA]</scope>
</reference>